<dbReference type="Proteomes" id="UP000571857">
    <property type="component" value="Unassembled WGS sequence"/>
</dbReference>
<dbReference type="Proteomes" id="UP001241571">
    <property type="component" value="Unassembled WGS sequence"/>
</dbReference>
<proteinExistence type="predicted"/>
<evidence type="ECO:0008006" key="5">
    <source>
        <dbReference type="Google" id="ProtNLM"/>
    </source>
</evidence>
<evidence type="ECO:0000313" key="4">
    <source>
        <dbReference type="Proteomes" id="UP001241571"/>
    </source>
</evidence>
<accession>A0ABD4ZXI9</accession>
<gene>
    <name evidence="1" type="ORF">HWH42_10505</name>
    <name evidence="2" type="ORF">QRX88_16620</name>
</gene>
<dbReference type="AlphaFoldDB" id="A0ABD4ZXI9"/>
<comment type="caution">
    <text evidence="2">The sequence shown here is derived from an EMBL/GenBank/DDBJ whole genome shotgun (WGS) entry which is preliminary data.</text>
</comment>
<protein>
    <recommendedName>
        <fullName evidence="5">Minor capsid protein</fullName>
    </recommendedName>
</protein>
<name>A0ABD4ZXI9_ENTGA</name>
<dbReference type="EMBL" id="JABXJK010000059">
    <property type="protein sequence ID" value="MBA0973004.1"/>
    <property type="molecule type" value="Genomic_DNA"/>
</dbReference>
<reference evidence="1 3" key="1">
    <citation type="submission" date="2020-06" db="EMBL/GenBank/DDBJ databases">
        <title>Crossreactivity between MHC class I-restricted antigens from cancer cells and an enterococcal bacteriophage.</title>
        <authorList>
            <person name="Fluckiger A."/>
            <person name="Daillere R."/>
            <person name="Sassi M."/>
            <person name="Cattoir V."/>
            <person name="Kroemer G."/>
            <person name="Zitvogel L."/>
        </authorList>
    </citation>
    <scope>NUCLEOTIDE SEQUENCE [LARGE SCALE GENOMIC DNA]</scope>
    <source>
        <strain evidence="1 3">EG4</strain>
    </source>
</reference>
<organism evidence="2 4">
    <name type="scientific">Enterococcus gallinarum</name>
    <dbReference type="NCBI Taxonomy" id="1353"/>
    <lineage>
        <taxon>Bacteria</taxon>
        <taxon>Bacillati</taxon>
        <taxon>Bacillota</taxon>
        <taxon>Bacilli</taxon>
        <taxon>Lactobacillales</taxon>
        <taxon>Enterococcaceae</taxon>
        <taxon>Enterococcus</taxon>
    </lineage>
</organism>
<evidence type="ECO:0000313" key="3">
    <source>
        <dbReference type="Proteomes" id="UP000571857"/>
    </source>
</evidence>
<evidence type="ECO:0000313" key="1">
    <source>
        <dbReference type="EMBL" id="MBA0973004.1"/>
    </source>
</evidence>
<evidence type="ECO:0000313" key="2">
    <source>
        <dbReference type="EMBL" id="MDL4937328.1"/>
    </source>
</evidence>
<dbReference type="EMBL" id="JASUBT010000016">
    <property type="protein sequence ID" value="MDL4937328.1"/>
    <property type="molecule type" value="Genomic_DNA"/>
</dbReference>
<reference evidence="2 4" key="2">
    <citation type="submission" date="2023-06" db="EMBL/GenBank/DDBJ databases">
        <title>Acute promotion of culturable opportunistic pathogens and persistent increase of antibiotic resistance following antibiotic exposure in mouse gut microbiota.</title>
        <authorList>
            <person name="Li L."/>
            <person name="Wang B."/>
            <person name="Sun Y."/>
            <person name="Wang M."/>
            <person name="Xu H."/>
        </authorList>
    </citation>
    <scope>NUCLEOTIDE SEQUENCE [LARGE SCALE GENOMIC DNA]</scope>
    <source>
        <strain evidence="2 4">CRI2_2</strain>
    </source>
</reference>
<dbReference type="RefSeq" id="WP_135172215.1">
    <property type="nucleotide sequence ID" value="NZ_CAKOCH010000011.1"/>
</dbReference>
<sequence length="120" mass="13564">MNILEFAKREFEKQYDCTMTVSVNKPEKVGSVTKSKWTDAIRNHPCRISQKQLSPVSDGNVAGVIYNTMLYCDPDLVIPAGSRISITDTHGKSRDYKRSAEGFSSYHTHQEIIIVREVQA</sequence>